<comment type="function">
    <text evidence="1 6">Required for the transposition of the insertion element.</text>
</comment>
<keyword evidence="5 6" id="KW-0233">DNA recombination</keyword>
<proteinExistence type="inferred from homology"/>
<dbReference type="GO" id="GO:0004803">
    <property type="term" value="F:transposase activity"/>
    <property type="evidence" value="ECO:0007669"/>
    <property type="project" value="UniProtKB-UniRule"/>
</dbReference>
<gene>
    <name evidence="7" type="ORF">B5766_09915</name>
</gene>
<evidence type="ECO:0000313" key="7">
    <source>
        <dbReference type="EMBL" id="PDQ34707.1"/>
    </source>
</evidence>
<reference evidence="8" key="1">
    <citation type="submission" date="2017-03" db="EMBL/GenBank/DDBJ databases">
        <authorList>
            <person name="Lund M.B."/>
        </authorList>
    </citation>
    <scope>NUCLEOTIDE SEQUENCE [LARGE SCALE GENOMIC DNA]</scope>
</reference>
<dbReference type="AlphaFoldDB" id="A0A2A6FPU7"/>
<evidence type="ECO:0000313" key="8">
    <source>
        <dbReference type="Proteomes" id="UP000219994"/>
    </source>
</evidence>
<dbReference type="PANTHER" id="PTHR33217">
    <property type="entry name" value="TRANSPOSASE FOR INSERTION SEQUENCE ELEMENT IS1081"/>
    <property type="match status" value="1"/>
</dbReference>
<evidence type="ECO:0000256" key="1">
    <source>
        <dbReference type="ARBA" id="ARBA00002190"/>
    </source>
</evidence>
<comment type="similarity">
    <text evidence="2 6">Belongs to the transposase mutator family.</text>
</comment>
<protein>
    <recommendedName>
        <fullName evidence="6">Mutator family transposase</fullName>
    </recommendedName>
</protein>
<dbReference type="Pfam" id="PF00872">
    <property type="entry name" value="Transposase_mut"/>
    <property type="match status" value="1"/>
</dbReference>
<dbReference type="GO" id="GO:0003677">
    <property type="term" value="F:DNA binding"/>
    <property type="evidence" value="ECO:0007669"/>
    <property type="project" value="UniProtKB-UniRule"/>
</dbReference>
<evidence type="ECO:0000256" key="5">
    <source>
        <dbReference type="ARBA" id="ARBA00023172"/>
    </source>
</evidence>
<evidence type="ECO:0000256" key="2">
    <source>
        <dbReference type="ARBA" id="ARBA00010961"/>
    </source>
</evidence>
<evidence type="ECO:0000256" key="3">
    <source>
        <dbReference type="ARBA" id="ARBA00022578"/>
    </source>
</evidence>
<keyword evidence="6" id="KW-0814">Transposable element</keyword>
<dbReference type="EMBL" id="NAEP01000047">
    <property type="protein sequence ID" value="PDQ34707.1"/>
    <property type="molecule type" value="Genomic_DNA"/>
</dbReference>
<name>A0A2A6FPU7_9MICO</name>
<evidence type="ECO:0000256" key="6">
    <source>
        <dbReference type="RuleBase" id="RU365089"/>
    </source>
</evidence>
<sequence>MGLGGLLGGLTKMVLETALEAGMIERLGYEKHQVTDSENACNGTRFRTVLTEVGAVQIEVPRDRDGLFRPKIVRKRQRWLEGIDEIVLLL</sequence>
<dbReference type="PANTHER" id="PTHR33217:SF8">
    <property type="entry name" value="MUTATOR FAMILY TRANSPOSASE"/>
    <property type="match status" value="1"/>
</dbReference>
<evidence type="ECO:0000256" key="4">
    <source>
        <dbReference type="ARBA" id="ARBA00023125"/>
    </source>
</evidence>
<comment type="caution">
    <text evidence="7">The sequence shown here is derived from an EMBL/GenBank/DDBJ whole genome shotgun (WGS) entry which is preliminary data.</text>
</comment>
<keyword evidence="4 6" id="KW-0238">DNA-binding</keyword>
<keyword evidence="3 6" id="KW-0815">Transposition</keyword>
<feature type="non-terminal residue" evidence="7">
    <location>
        <position position="90"/>
    </location>
</feature>
<accession>A0A2A6FPU7</accession>
<dbReference type="InterPro" id="IPR001207">
    <property type="entry name" value="Transposase_mutator"/>
</dbReference>
<dbReference type="Proteomes" id="UP000219994">
    <property type="component" value="Unassembled WGS sequence"/>
</dbReference>
<organism evidence="7 8">
    <name type="scientific">Candidatus Lumbricidiphila eiseniae</name>
    <dbReference type="NCBI Taxonomy" id="1969409"/>
    <lineage>
        <taxon>Bacteria</taxon>
        <taxon>Bacillati</taxon>
        <taxon>Actinomycetota</taxon>
        <taxon>Actinomycetes</taxon>
        <taxon>Micrococcales</taxon>
        <taxon>Microbacteriaceae</taxon>
        <taxon>Candidatus Lumbricidiphila</taxon>
    </lineage>
</organism>
<dbReference type="GO" id="GO:0006313">
    <property type="term" value="P:DNA transposition"/>
    <property type="evidence" value="ECO:0007669"/>
    <property type="project" value="UniProtKB-UniRule"/>
</dbReference>